<evidence type="ECO:0000313" key="7">
    <source>
        <dbReference type="Proteomes" id="UP000692954"/>
    </source>
</evidence>
<dbReference type="CDD" id="cd01681">
    <property type="entry name" value="aeEF2_snRNP_like_IV"/>
    <property type="match status" value="1"/>
</dbReference>
<evidence type="ECO:0000256" key="4">
    <source>
        <dbReference type="ARBA" id="ARBA00022917"/>
    </source>
</evidence>
<dbReference type="InterPro" id="IPR000795">
    <property type="entry name" value="T_Tr_GTP-bd_dom"/>
</dbReference>
<evidence type="ECO:0000313" key="6">
    <source>
        <dbReference type="EMBL" id="CAD8096676.1"/>
    </source>
</evidence>
<dbReference type="Pfam" id="PF03764">
    <property type="entry name" value="EFG_IV"/>
    <property type="match status" value="1"/>
</dbReference>
<dbReference type="AlphaFoldDB" id="A0A8S1P177"/>
<proteinExistence type="predicted"/>
<gene>
    <name evidence="6" type="ORF">PSON_ATCC_30995.1.T0670013</name>
</gene>
<dbReference type="PANTHER" id="PTHR42908:SF10">
    <property type="entry name" value="EUKARYOTIC TRANSLATION ELONGATION FACTOR 2"/>
    <property type="match status" value="1"/>
</dbReference>
<feature type="domain" description="Translation elongation factor EFG/EF2" evidence="5">
    <location>
        <begin position="609"/>
        <end position="716"/>
    </location>
</feature>
<keyword evidence="7" id="KW-1185">Reference proteome</keyword>
<accession>A0A8S1P177</accession>
<dbReference type="GO" id="GO:0003746">
    <property type="term" value="F:translation elongation factor activity"/>
    <property type="evidence" value="ECO:0007669"/>
    <property type="project" value="UniProtKB-KW"/>
</dbReference>
<dbReference type="InterPro" id="IPR005517">
    <property type="entry name" value="Transl_elong_EFG/EF2_IV"/>
</dbReference>
<dbReference type="Proteomes" id="UP000692954">
    <property type="component" value="Unassembled WGS sequence"/>
</dbReference>
<keyword evidence="2" id="KW-0963">Cytoplasm</keyword>
<keyword evidence="4" id="KW-0648">Protein biosynthesis</keyword>
<comment type="caution">
    <text evidence="6">The sequence shown here is derived from an EMBL/GenBank/DDBJ whole genome shotgun (WGS) entry which is preliminary data.</text>
</comment>
<dbReference type="Pfam" id="PF00009">
    <property type="entry name" value="GTP_EFTU"/>
    <property type="match status" value="1"/>
</dbReference>
<dbReference type="GO" id="GO:1990904">
    <property type="term" value="C:ribonucleoprotein complex"/>
    <property type="evidence" value="ECO:0007669"/>
    <property type="project" value="TreeGrafter"/>
</dbReference>
<dbReference type="GO" id="GO:0005829">
    <property type="term" value="C:cytosol"/>
    <property type="evidence" value="ECO:0007669"/>
    <property type="project" value="TreeGrafter"/>
</dbReference>
<dbReference type="InterPro" id="IPR000640">
    <property type="entry name" value="EFG_V-like"/>
</dbReference>
<dbReference type="EMBL" id="CAJJDN010000067">
    <property type="protein sequence ID" value="CAD8096676.1"/>
    <property type="molecule type" value="Genomic_DNA"/>
</dbReference>
<name>A0A8S1P177_9CILI</name>
<evidence type="ECO:0000256" key="1">
    <source>
        <dbReference type="ARBA" id="ARBA00004496"/>
    </source>
</evidence>
<dbReference type="SMART" id="SM00889">
    <property type="entry name" value="EFG_IV"/>
    <property type="match status" value="1"/>
</dbReference>
<keyword evidence="3" id="KW-0251">Elongation factor</keyword>
<reference evidence="6" key="1">
    <citation type="submission" date="2021-01" db="EMBL/GenBank/DDBJ databases">
        <authorList>
            <consortium name="Genoscope - CEA"/>
            <person name="William W."/>
        </authorList>
    </citation>
    <scope>NUCLEOTIDE SEQUENCE</scope>
</reference>
<dbReference type="GO" id="GO:0005525">
    <property type="term" value="F:GTP binding"/>
    <property type="evidence" value="ECO:0007669"/>
    <property type="project" value="InterPro"/>
</dbReference>
<organism evidence="6 7">
    <name type="scientific">Paramecium sonneborni</name>
    <dbReference type="NCBI Taxonomy" id="65129"/>
    <lineage>
        <taxon>Eukaryota</taxon>
        <taxon>Sar</taxon>
        <taxon>Alveolata</taxon>
        <taxon>Ciliophora</taxon>
        <taxon>Intramacronucleata</taxon>
        <taxon>Oligohymenophorea</taxon>
        <taxon>Peniculida</taxon>
        <taxon>Parameciidae</taxon>
        <taxon>Paramecium</taxon>
    </lineage>
</organism>
<dbReference type="GO" id="GO:0003924">
    <property type="term" value="F:GTPase activity"/>
    <property type="evidence" value="ECO:0007669"/>
    <property type="project" value="InterPro"/>
</dbReference>
<dbReference type="PANTHER" id="PTHR42908">
    <property type="entry name" value="TRANSLATION ELONGATION FACTOR-RELATED"/>
    <property type="match status" value="1"/>
</dbReference>
<dbReference type="Pfam" id="PF00679">
    <property type="entry name" value="EFG_C"/>
    <property type="match status" value="1"/>
</dbReference>
<evidence type="ECO:0000259" key="5">
    <source>
        <dbReference type="SMART" id="SM00889"/>
    </source>
</evidence>
<dbReference type="FunFam" id="3.90.1430.10:FF:000003">
    <property type="entry name" value="Elongation factor 2"/>
    <property type="match status" value="1"/>
</dbReference>
<comment type="subcellular location">
    <subcellularLocation>
        <location evidence="1">Cytoplasm</location>
    </subcellularLocation>
</comment>
<evidence type="ECO:0000256" key="2">
    <source>
        <dbReference type="ARBA" id="ARBA00022490"/>
    </source>
</evidence>
<dbReference type="GO" id="GO:0043022">
    <property type="term" value="F:ribosome binding"/>
    <property type="evidence" value="ECO:0007669"/>
    <property type="project" value="TreeGrafter"/>
</dbReference>
<dbReference type="OrthoDB" id="294200at2759"/>
<protein>
    <recommendedName>
        <fullName evidence="5">Translation elongation factor EFG/EF2 domain-containing protein</fullName>
    </recommendedName>
</protein>
<evidence type="ECO:0000256" key="3">
    <source>
        <dbReference type="ARBA" id="ARBA00022768"/>
    </source>
</evidence>
<sequence length="831" mass="96457">MIQIQNSKFLKNMNKAMKQQDQIRNIAISGFFDNGQKYLFNNLIQKWGIQVNKDQVIADNEQEFGEEFESECNIKNLYYKNKTNNKGEEEGYLINLMKSQNKYFKQTENLSRLSDGVIIIINFGNEQNHEIETMIRTFLKEQNHIVFFLNKIDKAFLKQNLNGEQIFQNLNSVIERLTSIIQLYGQDRILSPANGQIIFGSAKQQWGFSCLQFAQFYEKKFSIEHKRLAEKLWGDHYFDPQIKQWSDQNISKDNQQLKRAFVAFILDPIMKLAQAIMNSQKDVVYQMIERIGIQLSDDIKEQEGKQLLKSIFNIWINLADTIMQSCIMHIPSPRIAQNQKAAYLCKQYKDEKFNESIKDCNPNGPLVIQICQMISHKQEIISIGRVFSGTIHTGQKIRIFGARYKFLLVKYIEYEQMEEQQNQQIEQTFQSIGQTFCFPRGEPTFIEQVPSGNIVGIKGIDQFLKGTCTISDIQSSIQMAPIIYQYDYQVKITIAPINPENLNIVLEAIKQLTKLHPSITIELDPCLILIGNSYYHLQYFIEQLTNIYLKNVEIRKSNYFTNYRETITDISNQNEIKTPNKHNILGGQAIPLNDNLVNQIELDNQLSIKSLNKNTNNWFQDEKLKIIAFGPNKRGPNILVNKSNPEDCFRLNEIEEHLNETWQWYTREGVLCEEQVRGIQFNILKFQSHADNIHRGPGQIIPTARKLFYGCQLQAKPRLQEPVFLVEIYSNKSVLDQVYKCLNNSKGIVIEEKSFPETFSQKIKAHVKGPNIFQFNDSLTLMTQNKAYSSSSLDHWSLLNGDPLQIGSEANQIMQDIRAKKCLPLQIPQYL</sequence>